<keyword evidence="1" id="KW-0812">Transmembrane</keyword>
<keyword evidence="3" id="KW-1185">Reference proteome</keyword>
<gene>
    <name evidence="2" type="ORF">GCM10011312_16050</name>
</gene>
<evidence type="ECO:0000313" key="3">
    <source>
        <dbReference type="Proteomes" id="UP000652231"/>
    </source>
</evidence>
<keyword evidence="1" id="KW-0472">Membrane</keyword>
<organism evidence="2 3">
    <name type="scientific">Planktosalinus lacus</name>
    <dbReference type="NCBI Taxonomy" id="1526573"/>
    <lineage>
        <taxon>Bacteria</taxon>
        <taxon>Pseudomonadati</taxon>
        <taxon>Bacteroidota</taxon>
        <taxon>Flavobacteriia</taxon>
        <taxon>Flavobacteriales</taxon>
        <taxon>Flavobacteriaceae</taxon>
        <taxon>Planktosalinus</taxon>
    </lineage>
</organism>
<dbReference type="EMBL" id="BMGK01000006">
    <property type="protein sequence ID" value="GGD93093.1"/>
    <property type="molecule type" value="Genomic_DNA"/>
</dbReference>
<protein>
    <submittedName>
        <fullName evidence="2">Uncharacterized protein</fullName>
    </submittedName>
</protein>
<dbReference type="Proteomes" id="UP000652231">
    <property type="component" value="Unassembled WGS sequence"/>
</dbReference>
<evidence type="ECO:0000256" key="1">
    <source>
        <dbReference type="SAM" id="Phobius"/>
    </source>
</evidence>
<evidence type="ECO:0000313" key="2">
    <source>
        <dbReference type="EMBL" id="GGD93093.1"/>
    </source>
</evidence>
<dbReference type="RefSeq" id="WP_188441352.1">
    <property type="nucleotide sequence ID" value="NZ_BMGK01000006.1"/>
</dbReference>
<reference evidence="2" key="1">
    <citation type="journal article" date="2014" name="Int. J. Syst. Evol. Microbiol.">
        <title>Complete genome sequence of Corynebacterium casei LMG S-19264T (=DSM 44701T), isolated from a smear-ripened cheese.</title>
        <authorList>
            <consortium name="US DOE Joint Genome Institute (JGI-PGF)"/>
            <person name="Walter F."/>
            <person name="Albersmeier A."/>
            <person name="Kalinowski J."/>
            <person name="Ruckert C."/>
        </authorList>
    </citation>
    <scope>NUCLEOTIDE SEQUENCE</scope>
    <source>
        <strain evidence="2">CGMCC 1.12924</strain>
    </source>
</reference>
<dbReference type="AlphaFoldDB" id="A0A8J2V9M9"/>
<feature type="transmembrane region" description="Helical" evidence="1">
    <location>
        <begin position="12"/>
        <end position="30"/>
    </location>
</feature>
<comment type="caution">
    <text evidence="2">The sequence shown here is derived from an EMBL/GenBank/DDBJ whole genome shotgun (WGS) entry which is preliminary data.</text>
</comment>
<sequence>MAEWFSTDSDLLLYLGIVIAFFAFFIWNSTRLKRNRAKQKKRNFRKRFMDRKKNVSKEE</sequence>
<accession>A0A8J2V9M9</accession>
<proteinExistence type="predicted"/>
<name>A0A8J2V9M9_9FLAO</name>
<reference evidence="2" key="2">
    <citation type="submission" date="2020-09" db="EMBL/GenBank/DDBJ databases">
        <authorList>
            <person name="Sun Q."/>
            <person name="Zhou Y."/>
        </authorList>
    </citation>
    <scope>NUCLEOTIDE SEQUENCE</scope>
    <source>
        <strain evidence="2">CGMCC 1.12924</strain>
    </source>
</reference>
<keyword evidence="1" id="KW-1133">Transmembrane helix</keyword>